<dbReference type="Pfam" id="PF00043">
    <property type="entry name" value="GST_C"/>
    <property type="match status" value="1"/>
</dbReference>
<dbReference type="CDD" id="cd03177">
    <property type="entry name" value="GST_C_Delta_Epsilon"/>
    <property type="match status" value="1"/>
</dbReference>
<dbReference type="PANTHER" id="PTHR43969">
    <property type="entry name" value="GLUTATHIONE S TRANSFERASE D10, ISOFORM A-RELATED"/>
    <property type="match status" value="1"/>
</dbReference>
<dbReference type="PROSITE" id="PS50404">
    <property type="entry name" value="GST_NTER"/>
    <property type="match status" value="1"/>
</dbReference>
<comment type="subunit">
    <text evidence="1">Homodimer.</text>
</comment>
<dbReference type="CDD" id="cd03045">
    <property type="entry name" value="GST_N_Delta_Epsilon"/>
    <property type="match status" value="1"/>
</dbReference>
<feature type="domain" description="GST C-terminal" evidence="3">
    <location>
        <begin position="93"/>
        <end position="224"/>
    </location>
</feature>
<dbReference type="SUPFAM" id="SSF52833">
    <property type="entry name" value="Thioredoxin-like"/>
    <property type="match status" value="1"/>
</dbReference>
<dbReference type="PROSITE" id="PS50405">
    <property type="entry name" value="GST_CTER"/>
    <property type="match status" value="1"/>
</dbReference>
<dbReference type="GO" id="GO:0006749">
    <property type="term" value="P:glutathione metabolic process"/>
    <property type="evidence" value="ECO:0007669"/>
    <property type="project" value="TreeGrafter"/>
</dbReference>
<dbReference type="SFLD" id="SFLDS00019">
    <property type="entry name" value="Glutathione_Transferase_(cytos"/>
    <property type="match status" value="1"/>
</dbReference>
<organism evidence="4">
    <name type="scientific">Eurytemora affinis</name>
    <name type="common">Copepod</name>
    <name type="synonym">Temora affinis</name>
    <dbReference type="NCBI Taxonomy" id="88015"/>
    <lineage>
        <taxon>Eukaryota</taxon>
        <taxon>Metazoa</taxon>
        <taxon>Ecdysozoa</taxon>
        <taxon>Arthropoda</taxon>
        <taxon>Crustacea</taxon>
        <taxon>Multicrustacea</taxon>
        <taxon>Hexanauplia</taxon>
        <taxon>Copepoda</taxon>
        <taxon>Calanoida</taxon>
        <taxon>Temoridae</taxon>
        <taxon>Eurytemora</taxon>
    </lineage>
</organism>
<reference evidence="4" key="2">
    <citation type="journal article" name="Mar. Pollut. Bull.">
        <title>The genome of the European estuarine calanoid copepod Eurytemora affinis: Potential use in molecular ecotoxicology.</title>
        <authorList>
            <person name="Choi B.S."/>
            <person name="Kim D.H."/>
            <person name="Kim M.S."/>
            <person name="Park J.C."/>
            <person name="Lee Y.H."/>
            <person name="Kim H.J."/>
            <person name="Jeong C.B."/>
            <person name="Hagiwara A."/>
            <person name="Souissi S."/>
            <person name="Lee J.S."/>
        </authorList>
    </citation>
    <scope>NUCLEOTIDE SEQUENCE</scope>
</reference>
<evidence type="ECO:0000259" key="3">
    <source>
        <dbReference type="PROSITE" id="PS50405"/>
    </source>
</evidence>
<sequence>MSWTGLEVYYTPGSPGCRAVLMCIRELELEVELIKLDMYQKYEHKKPWFIRMNPQHTVPTINDNGFILWESRAIMQYLVSKYGSHKNSLYPTEPMARAAVDKILFFDIGTLYKSLVDYFHPQLMSGEEPDERKGNAFKQSLDYLDQFLETSRYVAGDTLTIADISVLASVTQLEGMDYRITSYAHLYKWVERLKKELPYYDDCNTAGIETFRTWTRNQRLSKKLGSK</sequence>
<evidence type="ECO:0000313" key="4">
    <source>
        <dbReference type="EMBL" id="QTW43612.1"/>
    </source>
</evidence>
<dbReference type="InterPro" id="IPR004046">
    <property type="entry name" value="GST_C"/>
</dbReference>
<dbReference type="Pfam" id="PF13409">
    <property type="entry name" value="GST_N_2"/>
    <property type="match status" value="1"/>
</dbReference>
<feature type="domain" description="GST N-terminal" evidence="2">
    <location>
        <begin position="4"/>
        <end position="86"/>
    </location>
</feature>
<proteinExistence type="evidence at transcript level"/>
<evidence type="ECO:0000256" key="1">
    <source>
        <dbReference type="ARBA" id="ARBA00011738"/>
    </source>
</evidence>
<dbReference type="InterPro" id="IPR004045">
    <property type="entry name" value="Glutathione_S-Trfase_N"/>
</dbReference>
<name>A0A8B0MFE4_EURAF</name>
<accession>A0A8B0MFE4</accession>
<dbReference type="SFLD" id="SFLDG00358">
    <property type="entry name" value="Main_(cytGST)"/>
    <property type="match status" value="1"/>
</dbReference>
<dbReference type="Gene3D" id="1.20.1050.10">
    <property type="match status" value="1"/>
</dbReference>
<dbReference type="InterPro" id="IPR036282">
    <property type="entry name" value="Glutathione-S-Trfase_C_sf"/>
</dbReference>
<dbReference type="InterPro" id="IPR010987">
    <property type="entry name" value="Glutathione-S-Trfase_C-like"/>
</dbReference>
<dbReference type="EMBL" id="MW149312">
    <property type="protein sequence ID" value="QTW43612.1"/>
    <property type="molecule type" value="mRNA"/>
</dbReference>
<dbReference type="SFLD" id="SFLDG01153">
    <property type="entry name" value="Main.4:_Theta-like"/>
    <property type="match status" value="1"/>
</dbReference>
<dbReference type="FunFam" id="3.40.30.10:FF:000034">
    <property type="entry name" value="glutathione S-transferase 1"/>
    <property type="match status" value="1"/>
</dbReference>
<dbReference type="PANTHER" id="PTHR43969:SF9">
    <property type="entry name" value="GLUTATHIONE S TRANSFERASE D10, ISOFORM A-RELATED"/>
    <property type="match status" value="1"/>
</dbReference>
<protein>
    <submittedName>
        <fullName evidence="4">GSTdelta/epsilon1</fullName>
    </submittedName>
</protein>
<dbReference type="SUPFAM" id="SSF47616">
    <property type="entry name" value="GST C-terminal domain-like"/>
    <property type="match status" value="1"/>
</dbReference>
<dbReference type="GO" id="GO:0004364">
    <property type="term" value="F:glutathione transferase activity"/>
    <property type="evidence" value="ECO:0007669"/>
    <property type="project" value="TreeGrafter"/>
</dbReference>
<dbReference type="AlphaFoldDB" id="A0A8B0MFE4"/>
<reference evidence="4" key="1">
    <citation type="submission" date="2020-10" db="EMBL/GenBank/DDBJ databases">
        <authorList>
            <person name="Kim D.-H."/>
        </authorList>
    </citation>
    <scope>NUCLEOTIDE SEQUENCE</scope>
</reference>
<dbReference type="FunFam" id="1.20.1050.10:FF:000007">
    <property type="entry name" value="Glutathione S-transferase 1-1"/>
    <property type="match status" value="1"/>
</dbReference>
<dbReference type="InterPro" id="IPR040079">
    <property type="entry name" value="Glutathione_S-Trfase"/>
</dbReference>
<dbReference type="Gene3D" id="3.40.30.10">
    <property type="entry name" value="Glutaredoxin"/>
    <property type="match status" value="1"/>
</dbReference>
<dbReference type="OrthoDB" id="2309723at2759"/>
<evidence type="ECO:0000259" key="2">
    <source>
        <dbReference type="PROSITE" id="PS50404"/>
    </source>
</evidence>
<dbReference type="InterPro" id="IPR036249">
    <property type="entry name" value="Thioredoxin-like_sf"/>
</dbReference>